<dbReference type="eggNOG" id="COG3706">
    <property type="taxonomic scope" value="Bacteria"/>
</dbReference>
<keyword evidence="5 8" id="KW-1133">Transmembrane helix</keyword>
<dbReference type="PANTHER" id="PTHR45138">
    <property type="entry name" value="REGULATORY COMPONENTS OF SENSORY TRANSDUCTION SYSTEM"/>
    <property type="match status" value="1"/>
</dbReference>
<dbReference type="STRING" id="398767.Glov_0600"/>
<protein>
    <recommendedName>
        <fullName evidence="2">diguanylate cyclase</fullName>
        <ecNumber evidence="2">2.7.7.65</ecNumber>
    </recommendedName>
</protein>
<reference evidence="10 11" key="1">
    <citation type="submission" date="2008-05" db="EMBL/GenBank/DDBJ databases">
        <title>Complete sequence of chromosome of Geobacter lovleyi SZ.</title>
        <authorList>
            <consortium name="US DOE Joint Genome Institute"/>
            <person name="Lucas S."/>
            <person name="Copeland A."/>
            <person name="Lapidus A."/>
            <person name="Glavina del Rio T."/>
            <person name="Dalin E."/>
            <person name="Tice H."/>
            <person name="Bruce D."/>
            <person name="Goodwin L."/>
            <person name="Pitluck S."/>
            <person name="Chertkov O."/>
            <person name="Meincke L."/>
            <person name="Brettin T."/>
            <person name="Detter J.C."/>
            <person name="Han C."/>
            <person name="Tapia R."/>
            <person name="Kuske C.R."/>
            <person name="Schmutz J."/>
            <person name="Larimer F."/>
            <person name="Land M."/>
            <person name="Hauser L."/>
            <person name="Kyrpides N."/>
            <person name="Mikhailova N."/>
            <person name="Sung Y."/>
            <person name="Fletcher K.E."/>
            <person name="Ritalahti K.M."/>
            <person name="Loeffler F.E."/>
            <person name="Richardson P."/>
        </authorList>
    </citation>
    <scope>NUCLEOTIDE SEQUENCE [LARGE SCALE GENOMIC DNA]</scope>
    <source>
        <strain evidence="11">ATCC BAA-1151 / DSM 17278 / SZ</strain>
    </source>
</reference>
<dbReference type="EMBL" id="CP001089">
    <property type="protein sequence ID" value="ACD94327.1"/>
    <property type="molecule type" value="Genomic_DNA"/>
</dbReference>
<dbReference type="FunFam" id="3.30.70.270:FF:000001">
    <property type="entry name" value="Diguanylate cyclase domain protein"/>
    <property type="match status" value="1"/>
</dbReference>
<dbReference type="SMART" id="SM00065">
    <property type="entry name" value="GAF"/>
    <property type="match status" value="1"/>
</dbReference>
<dbReference type="GO" id="GO:0005886">
    <property type="term" value="C:plasma membrane"/>
    <property type="evidence" value="ECO:0007669"/>
    <property type="project" value="UniProtKB-SubCell"/>
</dbReference>
<evidence type="ECO:0000256" key="4">
    <source>
        <dbReference type="ARBA" id="ARBA00022692"/>
    </source>
</evidence>
<dbReference type="CDD" id="cd01949">
    <property type="entry name" value="GGDEF"/>
    <property type="match status" value="1"/>
</dbReference>
<dbReference type="OrthoDB" id="5460745at2"/>
<dbReference type="CDD" id="cd12914">
    <property type="entry name" value="PDC1_DGC_like"/>
    <property type="match status" value="1"/>
</dbReference>
<comment type="subcellular location">
    <subcellularLocation>
        <location evidence="1">Cell membrane</location>
        <topology evidence="1">Multi-pass membrane protein</topology>
    </subcellularLocation>
</comment>
<dbReference type="InterPro" id="IPR003018">
    <property type="entry name" value="GAF"/>
</dbReference>
<evidence type="ECO:0000256" key="5">
    <source>
        <dbReference type="ARBA" id="ARBA00022989"/>
    </source>
</evidence>
<dbReference type="InterPro" id="IPR033479">
    <property type="entry name" value="dCache_1"/>
</dbReference>
<keyword evidence="3" id="KW-1003">Cell membrane</keyword>
<dbReference type="Proteomes" id="UP000002420">
    <property type="component" value="Chromosome"/>
</dbReference>
<feature type="domain" description="GGDEF" evidence="9">
    <location>
        <begin position="542"/>
        <end position="669"/>
    </location>
</feature>
<feature type="transmembrane region" description="Helical" evidence="8">
    <location>
        <begin position="298"/>
        <end position="319"/>
    </location>
</feature>
<dbReference type="SUPFAM" id="SSF55781">
    <property type="entry name" value="GAF domain-like"/>
    <property type="match status" value="1"/>
</dbReference>
<dbReference type="Gene3D" id="3.30.70.270">
    <property type="match status" value="1"/>
</dbReference>
<dbReference type="InterPro" id="IPR029787">
    <property type="entry name" value="Nucleotide_cyclase"/>
</dbReference>
<feature type="transmembrane region" description="Helical" evidence="8">
    <location>
        <begin position="20"/>
        <end position="38"/>
    </location>
</feature>
<sequence length="669" mass="74750">MTPGSSVDRQLSQRTGQHWLALIVALALIGSIIAYNLATMRHRTISQENQRLMTQARVIGQNIQRQLEATSRALKGVISDLPGLQGSQNLAQANKRLSVLADAMPGIRTLFFTDTKGNILAANRPELIGRNVAGRQYFSEPQQHPNPDTLYISPPFKSVLNAYVFDITRMIPGPDGRFAGIVTAGVDPDYFEVILQSTLYAPDMWNTINHGDGIRFMTMPYREGQAGKNLAVPGSLFTRHKESGQPENIFTDTAYATGEYRKVALLTLQPKELQMDKPLVVIISRNPDAIMKNWKNEAIFQGLLFLMTCIGSSAALSLLHRRQALFEQKAQRAEAMVQIRYQLLEYATMHTVDELLQYALDEVCRISDSPVGFYHFVDPDQQALTLQAWSTRTLQEFCKAEGHGMHYGVDQAGVWAECVQTRAPAIHNDYAALPNKKGLPPGHAPVIRELVVPVIRDERIVAVLGVGNKGNNYTTRDAEEVAYLADVTWEIIDSRRAQQELKHANELLATEARIDFLTGIYNRRMFDGLLVAETARACRYNSPLSLIMLDLDHFKQINDTQGHAAGDHVLQKVAELISGRIRSHDIFSRWGGEEFVILTPKNDTAQAAVLAEILRDMIEQYDFGNGLRLTCSFGVTRHICGEPAEVFIERADTALYQAKHNGRNRVETA</sequence>
<organism evidence="10 11">
    <name type="scientific">Trichlorobacter lovleyi (strain ATCC BAA-1151 / DSM 17278 / SZ)</name>
    <name type="common">Geobacter lovleyi</name>
    <dbReference type="NCBI Taxonomy" id="398767"/>
    <lineage>
        <taxon>Bacteria</taxon>
        <taxon>Pseudomonadati</taxon>
        <taxon>Thermodesulfobacteriota</taxon>
        <taxon>Desulfuromonadia</taxon>
        <taxon>Geobacterales</taxon>
        <taxon>Geobacteraceae</taxon>
        <taxon>Trichlorobacter</taxon>
    </lineage>
</organism>
<dbReference type="GO" id="GO:0052621">
    <property type="term" value="F:diguanylate cyclase activity"/>
    <property type="evidence" value="ECO:0007669"/>
    <property type="project" value="UniProtKB-EC"/>
</dbReference>
<dbReference type="InterPro" id="IPR000160">
    <property type="entry name" value="GGDEF_dom"/>
</dbReference>
<keyword evidence="4 8" id="KW-0812">Transmembrane</keyword>
<evidence type="ECO:0000313" key="11">
    <source>
        <dbReference type="Proteomes" id="UP000002420"/>
    </source>
</evidence>
<dbReference type="AlphaFoldDB" id="B3E3B5"/>
<dbReference type="InterPro" id="IPR043128">
    <property type="entry name" value="Rev_trsase/Diguanyl_cyclase"/>
</dbReference>
<evidence type="ECO:0000256" key="6">
    <source>
        <dbReference type="ARBA" id="ARBA00023136"/>
    </source>
</evidence>
<dbReference type="RefSeq" id="WP_012468683.1">
    <property type="nucleotide sequence ID" value="NC_010814.1"/>
</dbReference>
<evidence type="ECO:0000313" key="10">
    <source>
        <dbReference type="EMBL" id="ACD94327.1"/>
    </source>
</evidence>
<keyword evidence="11" id="KW-1185">Reference proteome</keyword>
<evidence type="ECO:0000256" key="1">
    <source>
        <dbReference type="ARBA" id="ARBA00004651"/>
    </source>
</evidence>
<dbReference type="Pfam" id="PF02743">
    <property type="entry name" value="dCache_1"/>
    <property type="match status" value="1"/>
</dbReference>
<dbReference type="HOGENOM" id="CLU_410371_0_0_7"/>
<evidence type="ECO:0000256" key="7">
    <source>
        <dbReference type="ARBA" id="ARBA00034247"/>
    </source>
</evidence>
<dbReference type="PANTHER" id="PTHR45138:SF9">
    <property type="entry name" value="DIGUANYLATE CYCLASE DGCM-RELATED"/>
    <property type="match status" value="1"/>
</dbReference>
<dbReference type="SMART" id="SM00267">
    <property type="entry name" value="GGDEF"/>
    <property type="match status" value="1"/>
</dbReference>
<dbReference type="SUPFAM" id="SSF55073">
    <property type="entry name" value="Nucleotide cyclase"/>
    <property type="match status" value="1"/>
</dbReference>
<dbReference type="InterPro" id="IPR029016">
    <property type="entry name" value="GAF-like_dom_sf"/>
</dbReference>
<dbReference type="Gene3D" id="3.30.450.20">
    <property type="entry name" value="PAS domain"/>
    <property type="match status" value="1"/>
</dbReference>
<dbReference type="eggNOG" id="COG2203">
    <property type="taxonomic scope" value="Bacteria"/>
</dbReference>
<dbReference type="eggNOG" id="COG4191">
    <property type="taxonomic scope" value="Bacteria"/>
</dbReference>
<evidence type="ECO:0000259" key="9">
    <source>
        <dbReference type="PROSITE" id="PS50887"/>
    </source>
</evidence>
<keyword evidence="6 8" id="KW-0472">Membrane</keyword>
<dbReference type="NCBIfam" id="TIGR00254">
    <property type="entry name" value="GGDEF"/>
    <property type="match status" value="1"/>
</dbReference>
<comment type="catalytic activity">
    <reaction evidence="7">
        <text>2 GTP = 3',3'-c-di-GMP + 2 diphosphate</text>
        <dbReference type="Rhea" id="RHEA:24898"/>
        <dbReference type="ChEBI" id="CHEBI:33019"/>
        <dbReference type="ChEBI" id="CHEBI:37565"/>
        <dbReference type="ChEBI" id="CHEBI:58805"/>
        <dbReference type="EC" id="2.7.7.65"/>
    </reaction>
</comment>
<accession>B3E3B5</accession>
<evidence type="ECO:0000256" key="3">
    <source>
        <dbReference type="ARBA" id="ARBA00022475"/>
    </source>
</evidence>
<dbReference type="Gene3D" id="3.30.450.40">
    <property type="match status" value="1"/>
</dbReference>
<evidence type="ECO:0000256" key="2">
    <source>
        <dbReference type="ARBA" id="ARBA00012528"/>
    </source>
</evidence>
<dbReference type="InterPro" id="IPR050469">
    <property type="entry name" value="Diguanylate_Cyclase"/>
</dbReference>
<dbReference type="EC" id="2.7.7.65" evidence="2"/>
<name>B3E3B5_TRIL1</name>
<evidence type="ECO:0000256" key="8">
    <source>
        <dbReference type="SAM" id="Phobius"/>
    </source>
</evidence>
<dbReference type="Pfam" id="PF00990">
    <property type="entry name" value="GGDEF"/>
    <property type="match status" value="1"/>
</dbReference>
<dbReference type="PROSITE" id="PS50887">
    <property type="entry name" value="GGDEF"/>
    <property type="match status" value="1"/>
</dbReference>
<proteinExistence type="predicted"/>
<gene>
    <name evidence="10" type="ordered locus">Glov_0600</name>
</gene>
<dbReference type="Pfam" id="PF13185">
    <property type="entry name" value="GAF_2"/>
    <property type="match status" value="1"/>
</dbReference>
<dbReference type="KEGG" id="glo:Glov_0600"/>